<comment type="caution">
    <text evidence="1">The sequence shown here is derived from an EMBL/GenBank/DDBJ whole genome shotgun (WGS) entry which is preliminary data.</text>
</comment>
<dbReference type="RefSeq" id="WP_065791122.1">
    <property type="nucleotide sequence ID" value="NZ_MAUJ01000004.1"/>
</dbReference>
<proteinExistence type="predicted"/>
<gene>
    <name evidence="1" type="ORF">A7985_14120</name>
</gene>
<reference evidence="2" key="1">
    <citation type="submission" date="2016-07" db="EMBL/GenBank/DDBJ databases">
        <authorList>
            <person name="Florea S."/>
            <person name="Webb J.S."/>
            <person name="Jaromczyk J."/>
            <person name="Schardl C.L."/>
        </authorList>
    </citation>
    <scope>NUCLEOTIDE SEQUENCE [LARGE SCALE GENOMIC DNA]</scope>
    <source>
        <strain evidence="2">IPB1</strain>
    </source>
</reference>
<dbReference type="OrthoDB" id="6314564at2"/>
<evidence type="ECO:0000313" key="2">
    <source>
        <dbReference type="Proteomes" id="UP000093366"/>
    </source>
</evidence>
<dbReference type="Proteomes" id="UP000093366">
    <property type="component" value="Unassembled WGS sequence"/>
</dbReference>
<dbReference type="EMBL" id="MAUJ01000004">
    <property type="protein sequence ID" value="OCQ20925.1"/>
    <property type="molecule type" value="Genomic_DNA"/>
</dbReference>
<protein>
    <recommendedName>
        <fullName evidence="3">DUF945 domain-containing protein</fullName>
    </recommendedName>
</protein>
<sequence length="308" mass="33794">MNKVAITAVAVAVCGAVGANWYANTRADEVVAKQVKQFSEQTGFDVSYENVDYSLLSNTVVIERVSFMNKTTQLPLIDIERLSIEGYESDEISPYTELVVNGLSLSNDWQNAPENAATVPESIAKAKYDMVASMSFDAGNGDSEVKFAASAQNILDLAIDFDMTNSQDLMSLQREIDQMHEQGEMDLEAELQMQSKMMSAMQALEPKAFSFSLSNDGELKTLVDELLQKNGLDHAQLQSMLAAQLDAVPASEENKQAVKSFIAGLNSFEVSMAFPEKTSLMQLSMQIQPLVANPQALEQFLNLKMTGN</sequence>
<name>A0A1C0TPY6_9GAMM</name>
<dbReference type="AlphaFoldDB" id="A0A1C0TPY6"/>
<accession>A0A1C0TPY6</accession>
<organism evidence="1 2">
    <name type="scientific">Pseudoalteromonas luteoviolacea</name>
    <dbReference type="NCBI Taxonomy" id="43657"/>
    <lineage>
        <taxon>Bacteria</taxon>
        <taxon>Pseudomonadati</taxon>
        <taxon>Pseudomonadota</taxon>
        <taxon>Gammaproteobacteria</taxon>
        <taxon>Alteromonadales</taxon>
        <taxon>Pseudoalteromonadaceae</taxon>
        <taxon>Pseudoalteromonas</taxon>
    </lineage>
</organism>
<evidence type="ECO:0000313" key="1">
    <source>
        <dbReference type="EMBL" id="OCQ20925.1"/>
    </source>
</evidence>
<evidence type="ECO:0008006" key="3">
    <source>
        <dbReference type="Google" id="ProtNLM"/>
    </source>
</evidence>